<evidence type="ECO:0000313" key="1">
    <source>
        <dbReference type="EMBL" id="OAF58883.1"/>
    </source>
</evidence>
<dbReference type="Proteomes" id="UP000077154">
    <property type="component" value="Unassembled WGS sequence"/>
</dbReference>
<dbReference type="EMBL" id="KV441395">
    <property type="protein sequence ID" value="OAF58883.1"/>
    <property type="molecule type" value="Genomic_DNA"/>
</dbReference>
<dbReference type="GeneID" id="36289213"/>
<protein>
    <submittedName>
        <fullName evidence="1">Uncharacterized protein</fullName>
    </submittedName>
</protein>
<name>A0A177ACH4_9PEZI</name>
<dbReference type="eggNOG" id="ENOG502SP4K">
    <property type="taxonomic scope" value="Eukaryota"/>
</dbReference>
<sequence length="358" mass="39284">MSTAIAIAQLSSLVRDLESWIAGLNDIPFAKDDLRALDVLGMKLSDAAATVQTKTGSFRPSREDEAWKASRKLRSQAQSTIAHLIDHGKLERPAVFRRNIVLIFTGPKVSEFDSDEVRSRKAATRLRCERLKTLSPDGVVAWAASYTPTSWAAGLMGKDIFECLIDSIELGSTQNWPPVIRDTLQKLRTDEALQNSLQYSEFMVATSNPSTGSQARLENQIHTSTPSSEPHIGTWNPKAAGSSHSPYKEQLDNGMAQEQGNLIFMPVLYLPREFYKYSGLLTSQLEYICGPHLSNAIKTSCLWDGGVATHCFGVAFPSNPLEDAIVVISMSQLAGSQLVQFIDSTPPTSSLPGLRIQQ</sequence>
<proteinExistence type="predicted"/>
<dbReference type="RefSeq" id="XP_024324167.1">
    <property type="nucleotide sequence ID" value="XM_024469756.1"/>
</dbReference>
<reference evidence="1" key="1">
    <citation type="submission" date="2016-03" db="EMBL/GenBank/DDBJ databases">
        <title>Updated assembly of Pseudogymnoascus destructans, the fungus causing white-nose syndrome of bats.</title>
        <authorList>
            <person name="Palmer J.M."/>
            <person name="Drees K.P."/>
            <person name="Foster J.T."/>
            <person name="Lindner D.L."/>
        </authorList>
    </citation>
    <scope>NUCLEOTIDE SEQUENCE [LARGE SCALE GENOMIC DNA]</scope>
    <source>
        <strain evidence="1">20631-21</strain>
    </source>
</reference>
<accession>A0A177ACH4</accession>
<dbReference type="VEuPathDB" id="FungiDB:GMDG_02525"/>
<dbReference type="OrthoDB" id="5422777at2759"/>
<dbReference type="AlphaFoldDB" id="A0A177ACH4"/>
<organism evidence="1">
    <name type="scientific">Pseudogymnoascus destructans</name>
    <dbReference type="NCBI Taxonomy" id="655981"/>
    <lineage>
        <taxon>Eukaryota</taxon>
        <taxon>Fungi</taxon>
        <taxon>Dikarya</taxon>
        <taxon>Ascomycota</taxon>
        <taxon>Pezizomycotina</taxon>
        <taxon>Leotiomycetes</taxon>
        <taxon>Thelebolales</taxon>
        <taxon>Thelebolaceae</taxon>
        <taxon>Pseudogymnoascus</taxon>
    </lineage>
</organism>
<gene>
    <name evidence="1" type="ORF">VC83_06151</name>
</gene>